<accession>A0A4Y2SD06</accession>
<comment type="caution">
    <text evidence="1">The sequence shown here is derived from an EMBL/GenBank/DDBJ whole genome shotgun (WGS) entry which is preliminary data.</text>
</comment>
<sequence length="47" mass="5517">MCYYLKYFHESNSAALAHEAGEKAQMPWELRNHRSVLNGILHVKFPE</sequence>
<dbReference type="Proteomes" id="UP000499080">
    <property type="component" value="Unassembled WGS sequence"/>
</dbReference>
<reference evidence="1 2" key="1">
    <citation type="journal article" date="2019" name="Sci. Rep.">
        <title>Orb-weaving spider Araneus ventricosus genome elucidates the spidroin gene catalogue.</title>
        <authorList>
            <person name="Kono N."/>
            <person name="Nakamura H."/>
            <person name="Ohtoshi R."/>
            <person name="Moran D.A.P."/>
            <person name="Shinohara A."/>
            <person name="Yoshida Y."/>
            <person name="Fujiwara M."/>
            <person name="Mori M."/>
            <person name="Tomita M."/>
            <person name="Arakawa K."/>
        </authorList>
    </citation>
    <scope>NUCLEOTIDE SEQUENCE [LARGE SCALE GENOMIC DNA]</scope>
</reference>
<feature type="non-terminal residue" evidence="1">
    <location>
        <position position="47"/>
    </location>
</feature>
<gene>
    <name evidence="1" type="ORF">AVEN_58823_1</name>
</gene>
<evidence type="ECO:0000313" key="1">
    <source>
        <dbReference type="EMBL" id="GBN85135.1"/>
    </source>
</evidence>
<dbReference type="EMBL" id="BGPR01020635">
    <property type="protein sequence ID" value="GBN85135.1"/>
    <property type="molecule type" value="Genomic_DNA"/>
</dbReference>
<keyword evidence="2" id="KW-1185">Reference proteome</keyword>
<protein>
    <submittedName>
        <fullName evidence="1">Uncharacterized protein</fullName>
    </submittedName>
</protein>
<dbReference type="AlphaFoldDB" id="A0A4Y2SD06"/>
<organism evidence="1 2">
    <name type="scientific">Araneus ventricosus</name>
    <name type="common">Orbweaver spider</name>
    <name type="synonym">Epeira ventricosa</name>
    <dbReference type="NCBI Taxonomy" id="182803"/>
    <lineage>
        <taxon>Eukaryota</taxon>
        <taxon>Metazoa</taxon>
        <taxon>Ecdysozoa</taxon>
        <taxon>Arthropoda</taxon>
        <taxon>Chelicerata</taxon>
        <taxon>Arachnida</taxon>
        <taxon>Araneae</taxon>
        <taxon>Araneomorphae</taxon>
        <taxon>Entelegynae</taxon>
        <taxon>Araneoidea</taxon>
        <taxon>Araneidae</taxon>
        <taxon>Araneus</taxon>
    </lineage>
</organism>
<name>A0A4Y2SD06_ARAVE</name>
<evidence type="ECO:0000313" key="2">
    <source>
        <dbReference type="Proteomes" id="UP000499080"/>
    </source>
</evidence>
<proteinExistence type="predicted"/>